<dbReference type="STRING" id="139420.A0A371DNF3"/>
<dbReference type="OrthoDB" id="2758414at2759"/>
<feature type="domain" description="C2H2-type" evidence="2">
    <location>
        <begin position="187"/>
        <end position="208"/>
    </location>
</feature>
<evidence type="ECO:0000256" key="1">
    <source>
        <dbReference type="SAM" id="MobiDB-lite"/>
    </source>
</evidence>
<name>A0A371DNF3_9APHY</name>
<reference evidence="3 4" key="1">
    <citation type="journal article" date="2018" name="Biotechnol. Biofuels">
        <title>Integrative visual omics of the white-rot fungus Polyporus brumalis exposes the biotechnological potential of its oxidative enzymes for delignifying raw plant biomass.</title>
        <authorList>
            <person name="Miyauchi S."/>
            <person name="Rancon A."/>
            <person name="Drula E."/>
            <person name="Hage H."/>
            <person name="Chaduli D."/>
            <person name="Favel A."/>
            <person name="Grisel S."/>
            <person name="Henrissat B."/>
            <person name="Herpoel-Gimbert I."/>
            <person name="Ruiz-Duenas F.J."/>
            <person name="Chevret D."/>
            <person name="Hainaut M."/>
            <person name="Lin J."/>
            <person name="Wang M."/>
            <person name="Pangilinan J."/>
            <person name="Lipzen A."/>
            <person name="Lesage-Meessen L."/>
            <person name="Navarro D."/>
            <person name="Riley R."/>
            <person name="Grigoriev I.V."/>
            <person name="Zhou S."/>
            <person name="Raouche S."/>
            <person name="Rosso M.N."/>
        </authorList>
    </citation>
    <scope>NUCLEOTIDE SEQUENCE [LARGE SCALE GENOMIC DNA]</scope>
    <source>
        <strain evidence="3 4">BRFM 1820</strain>
    </source>
</reference>
<keyword evidence="4" id="KW-1185">Reference proteome</keyword>
<dbReference type="EMBL" id="KZ857385">
    <property type="protein sequence ID" value="RDX54077.1"/>
    <property type="molecule type" value="Genomic_DNA"/>
</dbReference>
<protein>
    <recommendedName>
        <fullName evidence="2">C2H2-type domain-containing protein</fullName>
    </recommendedName>
</protein>
<dbReference type="AlphaFoldDB" id="A0A371DNF3"/>
<dbReference type="Proteomes" id="UP000256964">
    <property type="component" value="Unassembled WGS sequence"/>
</dbReference>
<evidence type="ECO:0000259" key="2">
    <source>
        <dbReference type="PROSITE" id="PS00028"/>
    </source>
</evidence>
<accession>A0A371DNF3</accession>
<evidence type="ECO:0000313" key="4">
    <source>
        <dbReference type="Proteomes" id="UP000256964"/>
    </source>
</evidence>
<feature type="compositionally biased region" description="Low complexity" evidence="1">
    <location>
        <begin position="60"/>
        <end position="77"/>
    </location>
</feature>
<feature type="compositionally biased region" description="Low complexity" evidence="1">
    <location>
        <begin position="116"/>
        <end position="126"/>
    </location>
</feature>
<dbReference type="PROSITE" id="PS00028">
    <property type="entry name" value="ZINC_FINGER_C2H2_1"/>
    <property type="match status" value="1"/>
</dbReference>
<organism evidence="3 4">
    <name type="scientific">Lentinus brumalis</name>
    <dbReference type="NCBI Taxonomy" id="2498619"/>
    <lineage>
        <taxon>Eukaryota</taxon>
        <taxon>Fungi</taxon>
        <taxon>Dikarya</taxon>
        <taxon>Basidiomycota</taxon>
        <taxon>Agaricomycotina</taxon>
        <taxon>Agaricomycetes</taxon>
        <taxon>Polyporales</taxon>
        <taxon>Polyporaceae</taxon>
        <taxon>Lentinus</taxon>
    </lineage>
</organism>
<evidence type="ECO:0000313" key="3">
    <source>
        <dbReference type="EMBL" id="RDX54077.1"/>
    </source>
</evidence>
<sequence>MQQSNSETTNRAEDDPRRHTPGSYVSPWSLDPTALLNPQSHEGSTVIAQSVQRAPGRNGLLSQSSSALPSATTTNASLNASGFSRTVEHPSYSLPDFRLSAHGATHTLQSAYGAATSAAPSHSPSARGTLAGIPSVSTPSVHAASASTRIPAPTPSAQVTVGHLAASAAIPATPATMSTAPSERSPCPLCSSDFGRVQELNRHLASVHRRGGSDGPLWACCGVPVEDARSKHGMSEEEVATSRRGRYNGRAMVGGCWSSNFSRRDAYARHLRDQHCIGDPYGEYHLGNQLG</sequence>
<feature type="region of interest" description="Disordered" evidence="1">
    <location>
        <begin position="116"/>
        <end position="155"/>
    </location>
</feature>
<feature type="region of interest" description="Disordered" evidence="1">
    <location>
        <begin position="1"/>
        <end position="77"/>
    </location>
</feature>
<feature type="compositionally biased region" description="Polar residues" evidence="1">
    <location>
        <begin position="135"/>
        <end position="148"/>
    </location>
</feature>
<proteinExistence type="predicted"/>
<feature type="compositionally biased region" description="Polar residues" evidence="1">
    <location>
        <begin position="36"/>
        <end position="52"/>
    </location>
</feature>
<dbReference type="InterPro" id="IPR013087">
    <property type="entry name" value="Znf_C2H2_type"/>
</dbReference>
<gene>
    <name evidence="3" type="ORF">OH76DRAFT_1060531</name>
</gene>